<dbReference type="InterPro" id="IPR058353">
    <property type="entry name" value="DUF8040"/>
</dbReference>
<evidence type="ECO:0000256" key="3">
    <source>
        <dbReference type="SAM" id="MobiDB-lite"/>
    </source>
</evidence>
<dbReference type="OrthoDB" id="205623at2759"/>
<comment type="similarity">
    <text evidence="1">Belongs to the sulfotransferase 1 family.</text>
</comment>
<feature type="domain" description="Sulfotransferase" evidence="4">
    <location>
        <begin position="671"/>
        <end position="733"/>
    </location>
</feature>
<comment type="caution">
    <text evidence="7">The sequence shown here is derived from an EMBL/GenBank/DDBJ whole genome shotgun (WGS) entry which is preliminary data.</text>
</comment>
<protein>
    <recommendedName>
        <fullName evidence="9">Sulfotransferase</fullName>
    </recommendedName>
</protein>
<dbReference type="SUPFAM" id="SSF52540">
    <property type="entry name" value="P-loop containing nucleoside triphosphate hydrolases"/>
    <property type="match status" value="1"/>
</dbReference>
<feature type="region of interest" description="Disordered" evidence="3">
    <location>
        <begin position="585"/>
        <end position="618"/>
    </location>
</feature>
<evidence type="ECO:0000256" key="2">
    <source>
        <dbReference type="ARBA" id="ARBA00022679"/>
    </source>
</evidence>
<feature type="region of interest" description="Disordered" evidence="3">
    <location>
        <begin position="1"/>
        <end position="22"/>
    </location>
</feature>
<dbReference type="PANTHER" id="PTHR11783">
    <property type="entry name" value="SULFOTRANSFERASE SULT"/>
    <property type="match status" value="1"/>
</dbReference>
<organism evidence="7 8">
    <name type="scientific">Miscanthus lutarioriparius</name>
    <dbReference type="NCBI Taxonomy" id="422564"/>
    <lineage>
        <taxon>Eukaryota</taxon>
        <taxon>Viridiplantae</taxon>
        <taxon>Streptophyta</taxon>
        <taxon>Embryophyta</taxon>
        <taxon>Tracheophyta</taxon>
        <taxon>Spermatophyta</taxon>
        <taxon>Magnoliopsida</taxon>
        <taxon>Liliopsida</taxon>
        <taxon>Poales</taxon>
        <taxon>Poaceae</taxon>
        <taxon>PACMAD clade</taxon>
        <taxon>Panicoideae</taxon>
        <taxon>Andropogonodae</taxon>
        <taxon>Andropogoneae</taxon>
        <taxon>Saccharinae</taxon>
        <taxon>Miscanthus</taxon>
    </lineage>
</organism>
<dbReference type="AlphaFoldDB" id="A0A811QG73"/>
<evidence type="ECO:0000259" key="4">
    <source>
        <dbReference type="Pfam" id="PF00685"/>
    </source>
</evidence>
<dbReference type="GO" id="GO:0008146">
    <property type="term" value="F:sulfotransferase activity"/>
    <property type="evidence" value="ECO:0007669"/>
    <property type="project" value="InterPro"/>
</dbReference>
<feature type="compositionally biased region" description="Acidic residues" evidence="3">
    <location>
        <begin position="211"/>
        <end position="222"/>
    </location>
</feature>
<evidence type="ECO:0000256" key="1">
    <source>
        <dbReference type="ARBA" id="ARBA00005771"/>
    </source>
</evidence>
<keyword evidence="2" id="KW-0808">Transferase</keyword>
<feature type="domain" description="Myb/SANT-like" evidence="5">
    <location>
        <begin position="68"/>
        <end position="160"/>
    </location>
</feature>
<accession>A0A811QG73</accession>
<evidence type="ECO:0000259" key="5">
    <source>
        <dbReference type="Pfam" id="PF12776"/>
    </source>
</evidence>
<dbReference type="Pfam" id="PF00685">
    <property type="entry name" value="Sulfotransfer_1"/>
    <property type="match status" value="2"/>
</dbReference>
<evidence type="ECO:0000313" key="7">
    <source>
        <dbReference type="EMBL" id="CAD6256460.1"/>
    </source>
</evidence>
<dbReference type="InterPro" id="IPR024752">
    <property type="entry name" value="Myb/SANT-like_dom"/>
</dbReference>
<gene>
    <name evidence="7" type="ORF">NCGR_LOCUS39967</name>
</gene>
<feature type="compositionally biased region" description="Low complexity" evidence="3">
    <location>
        <begin position="232"/>
        <end position="243"/>
    </location>
</feature>
<dbReference type="Proteomes" id="UP000604825">
    <property type="component" value="Unassembled WGS sequence"/>
</dbReference>
<proteinExistence type="inferred from homology"/>
<name>A0A811QG73_9POAL</name>
<feature type="compositionally biased region" description="Low complexity" evidence="3">
    <location>
        <begin position="585"/>
        <end position="610"/>
    </location>
</feature>
<evidence type="ECO:0000259" key="6">
    <source>
        <dbReference type="Pfam" id="PF26138"/>
    </source>
</evidence>
<feature type="domain" description="DUF8040" evidence="6">
    <location>
        <begin position="408"/>
        <end position="501"/>
    </location>
</feature>
<keyword evidence="8" id="KW-1185">Reference proteome</keyword>
<dbReference type="EMBL" id="CAJGYO010000010">
    <property type="protein sequence ID" value="CAD6256460.1"/>
    <property type="molecule type" value="Genomic_DNA"/>
</dbReference>
<feature type="region of interest" description="Disordered" evidence="3">
    <location>
        <begin position="193"/>
        <end position="252"/>
    </location>
</feature>
<dbReference type="Pfam" id="PF12776">
    <property type="entry name" value="Myb_DNA-bind_3"/>
    <property type="match status" value="1"/>
</dbReference>
<dbReference type="Gene3D" id="3.40.50.300">
    <property type="entry name" value="P-loop containing nucleotide triphosphate hydrolases"/>
    <property type="match status" value="2"/>
</dbReference>
<dbReference type="Pfam" id="PF26138">
    <property type="entry name" value="DUF8040"/>
    <property type="match status" value="1"/>
</dbReference>
<dbReference type="InterPro" id="IPR000863">
    <property type="entry name" value="Sulfotransferase_dom"/>
</dbReference>
<evidence type="ECO:0008006" key="9">
    <source>
        <dbReference type="Google" id="ProtNLM"/>
    </source>
</evidence>
<reference evidence="7" key="1">
    <citation type="submission" date="2020-10" db="EMBL/GenBank/DDBJ databases">
        <authorList>
            <person name="Han B."/>
            <person name="Lu T."/>
            <person name="Zhao Q."/>
            <person name="Huang X."/>
            <person name="Zhao Y."/>
        </authorList>
    </citation>
    <scope>NUCLEOTIDE SEQUENCE</scope>
</reference>
<dbReference type="InterPro" id="IPR027417">
    <property type="entry name" value="P-loop_NTPase"/>
</dbReference>
<evidence type="ECO:0000313" key="8">
    <source>
        <dbReference type="Proteomes" id="UP000604825"/>
    </source>
</evidence>
<sequence>MAPTPIRVTSRNSARNLGRTLPSPAEEHPLEAAWVEHPLEVASSLLCLLHREAQVAVAGAAAMKHKANWTVPNTKKFCDIWCHEIAIGNCTKGVMSKTRWREVIRKYQAAIGLVHDREQIAGRLRQLKAQWAFCNKLRYASGLGRSDDGTVEATDAWWKANTNGQSDLMKFRKGLPEHLDQMDKMFTRNTVDGSTSFVAGESGTIDLDGGSSDEEAADEMEDQLTPLSIGNKRASSTSTTASSPRKRSKSPALRAMDNNMRTHNEIANRRLCLMESMFEHRKQEDHNSRSALSEKIDRVTQIAREMGISAQTPTLFRGLYKIIHNESDMDFFLANSPEERMIIIEQAAPGDVVSVAATHCVDPWDVFQEMMMAELEDAKDDDAFIYGMYQYALHIDKHLNRAEYRQPAMTGLEWVQRKLGDSKACFSMFRMSPPMFHTLHDLLVQSYGLKSSAKSTSVEAIGMFLWMLGAPQSFRQAEDRFERSLGTVSNMLNKVLKCMVKLAADIIKPIDPQFRTMHPRLRNPRFLAEAKIFWPLNAASDGWRHTQSVCGSGWGPALCIMNRGEEQQQLDLEDILGTMSTAAPPAAVPAADGEEVATAPASSEATAAPSTRKHRNPSLYANNVPAAEIIDSLPLETRLLVRRRQYGGFWQAEFLLKGMAAAGTCFEPEASDIFLASLPKSGTTWLKALAFATLNRATHSPSDGQHPLNHRNPHDCVGFLEFRIIQQQQQQQHDAAGARASPCHHGGGFPVPDRVRMPGSQGRAHLLLELLQEGGSDGSRHCRWRRRRPGLCRRDQIRGGFELFCEGRFPERPHWLHALEYWHASQRRPDQVLFLRYEDMLGDPVGNLKKLAAFMGCTFSEEDEEDGVVDQIVELCSLENLKSKDVNKNGSTRLGIKSESFFRKGQVGDWKNYMTMDMAARLDNIVEEATRDSGLTFGDSSLLGRG</sequence>
<feature type="domain" description="Sulfotransferase" evidence="4">
    <location>
        <begin position="801"/>
        <end position="934"/>
    </location>
</feature>